<name>A0A8S0QKH5_OLEEU</name>
<evidence type="ECO:0000313" key="2">
    <source>
        <dbReference type="Proteomes" id="UP000594638"/>
    </source>
</evidence>
<sequence>HDYQLHIIHLGDNLELHIHHQILADHLKHLDMVLLDLVVDIVHYYNPQFVPTILIIVTRVGFVLE</sequence>
<evidence type="ECO:0000313" key="1">
    <source>
        <dbReference type="EMBL" id="CAA2968115.1"/>
    </source>
</evidence>
<feature type="non-terminal residue" evidence="1">
    <location>
        <position position="1"/>
    </location>
</feature>
<dbReference type="AlphaFoldDB" id="A0A8S0QKH5"/>
<comment type="caution">
    <text evidence="1">The sequence shown here is derived from an EMBL/GenBank/DDBJ whole genome shotgun (WGS) entry which is preliminary data.</text>
</comment>
<reference evidence="1 2" key="1">
    <citation type="submission" date="2019-12" db="EMBL/GenBank/DDBJ databases">
        <authorList>
            <person name="Alioto T."/>
            <person name="Alioto T."/>
            <person name="Gomez Garrido J."/>
        </authorList>
    </citation>
    <scope>NUCLEOTIDE SEQUENCE [LARGE SCALE GENOMIC DNA]</scope>
</reference>
<keyword evidence="2" id="KW-1185">Reference proteome</keyword>
<organism evidence="1 2">
    <name type="scientific">Olea europaea subsp. europaea</name>
    <dbReference type="NCBI Taxonomy" id="158383"/>
    <lineage>
        <taxon>Eukaryota</taxon>
        <taxon>Viridiplantae</taxon>
        <taxon>Streptophyta</taxon>
        <taxon>Embryophyta</taxon>
        <taxon>Tracheophyta</taxon>
        <taxon>Spermatophyta</taxon>
        <taxon>Magnoliopsida</taxon>
        <taxon>eudicotyledons</taxon>
        <taxon>Gunneridae</taxon>
        <taxon>Pentapetalae</taxon>
        <taxon>asterids</taxon>
        <taxon>lamiids</taxon>
        <taxon>Lamiales</taxon>
        <taxon>Oleaceae</taxon>
        <taxon>Oleeae</taxon>
        <taxon>Olea</taxon>
    </lineage>
</organism>
<protein>
    <submittedName>
        <fullName evidence="1">Uncharacterized protein</fullName>
    </submittedName>
</protein>
<dbReference type="Proteomes" id="UP000594638">
    <property type="component" value="Unassembled WGS sequence"/>
</dbReference>
<proteinExistence type="predicted"/>
<dbReference type="EMBL" id="CACTIH010001898">
    <property type="protein sequence ID" value="CAA2968115.1"/>
    <property type="molecule type" value="Genomic_DNA"/>
</dbReference>
<dbReference type="Gramene" id="OE9A075274T1">
    <property type="protein sequence ID" value="OE9A075274C1"/>
    <property type="gene ID" value="OE9A075274"/>
</dbReference>
<accession>A0A8S0QKH5</accession>
<gene>
    <name evidence="1" type="ORF">OLEA9_A075274</name>
</gene>